<dbReference type="RefSeq" id="WP_282212921.1">
    <property type="nucleotide sequence ID" value="NZ_CP118247.1"/>
</dbReference>
<dbReference type="Gene3D" id="1.10.490.10">
    <property type="entry name" value="Globins"/>
    <property type="match status" value="1"/>
</dbReference>
<dbReference type="EMBL" id="CP118247">
    <property type="protein sequence ID" value="WDR07408.1"/>
    <property type="molecule type" value="Genomic_DNA"/>
</dbReference>
<dbReference type="InterPro" id="IPR009050">
    <property type="entry name" value="Globin-like_sf"/>
</dbReference>
<reference evidence="1 2" key="1">
    <citation type="submission" date="2023-02" db="EMBL/GenBank/DDBJ databases">
        <title>Devosia chondri sp. nov., isolated from the phycosphere of marine algae.</title>
        <authorList>
            <person name="Kim J.M."/>
            <person name="Lee J.K."/>
            <person name="Choi B.J."/>
            <person name="Bayburt H."/>
            <person name="Jeon C.O."/>
        </authorList>
    </citation>
    <scope>NUCLEOTIDE SEQUENCE [LARGE SCALE GENOMIC DNA]</scope>
    <source>
        <strain evidence="1 2">G2-5</strain>
    </source>
</reference>
<name>A0ABY7Z2A2_9HYPH</name>
<gene>
    <name evidence="1" type="ORF">PSQ90_08315</name>
</gene>
<evidence type="ECO:0000313" key="2">
    <source>
        <dbReference type="Proteomes" id="UP001222118"/>
    </source>
</evidence>
<protein>
    <submittedName>
        <fullName evidence="1">Group III truncated hemoglobin</fullName>
    </submittedName>
</protein>
<evidence type="ECO:0000313" key="1">
    <source>
        <dbReference type="EMBL" id="WDR07408.1"/>
    </source>
</evidence>
<dbReference type="InterPro" id="IPR012292">
    <property type="entry name" value="Globin/Proto"/>
</dbReference>
<dbReference type="SUPFAM" id="SSF46458">
    <property type="entry name" value="Globin-like"/>
    <property type="match status" value="1"/>
</dbReference>
<keyword evidence="2" id="KW-1185">Reference proteome</keyword>
<sequence length="137" mass="15697">MQTLDHDDAGAQPITEAMIERLVRLFYTQIRQDSVLGPIFARHIGEDWEPHLQIMFGFWSSLMLTSGRYKGRPMPKHMALRSEVVPEDFDRWLALFEAAAIEVCGPQTGQLFLFKAQRVAENFKLAMFFDPAAIAPR</sequence>
<dbReference type="CDD" id="cd08916">
    <property type="entry name" value="TrHb3_P"/>
    <property type="match status" value="1"/>
</dbReference>
<organism evidence="1 2">
    <name type="scientific">Devosia rhodophyticola</name>
    <dbReference type="NCBI Taxonomy" id="3026423"/>
    <lineage>
        <taxon>Bacteria</taxon>
        <taxon>Pseudomonadati</taxon>
        <taxon>Pseudomonadota</taxon>
        <taxon>Alphaproteobacteria</taxon>
        <taxon>Hyphomicrobiales</taxon>
        <taxon>Devosiaceae</taxon>
        <taxon>Devosia</taxon>
    </lineage>
</organism>
<proteinExistence type="predicted"/>
<accession>A0ABY7Z2A2</accession>
<dbReference type="Proteomes" id="UP001222118">
    <property type="component" value="Chromosome"/>
</dbReference>